<comment type="caution">
    <text evidence="2">The sequence shown here is derived from an EMBL/GenBank/DDBJ whole genome shotgun (WGS) entry which is preliminary data.</text>
</comment>
<dbReference type="InterPro" id="IPR000462">
    <property type="entry name" value="CDP-OH_P_trans"/>
</dbReference>
<proteinExistence type="predicted"/>
<feature type="transmembrane region" description="Helical" evidence="1">
    <location>
        <begin position="171"/>
        <end position="187"/>
    </location>
</feature>
<dbReference type="Gene3D" id="1.20.120.1760">
    <property type="match status" value="1"/>
</dbReference>
<feature type="transmembrane region" description="Helical" evidence="1">
    <location>
        <begin position="193"/>
        <end position="212"/>
    </location>
</feature>
<keyword evidence="1" id="KW-0472">Membrane</keyword>
<accession>A0A1F5PH74</accession>
<evidence type="ECO:0008006" key="4">
    <source>
        <dbReference type="Google" id="ProtNLM"/>
    </source>
</evidence>
<evidence type="ECO:0000256" key="1">
    <source>
        <dbReference type="SAM" id="Phobius"/>
    </source>
</evidence>
<dbReference type="AlphaFoldDB" id="A0A1F5PH74"/>
<dbReference type="STRING" id="1817828.A2722_01345"/>
<keyword evidence="1" id="KW-0812">Transmembrane</keyword>
<feature type="transmembrane region" description="Helical" evidence="1">
    <location>
        <begin position="73"/>
        <end position="94"/>
    </location>
</feature>
<name>A0A1F5PH74_9BACT</name>
<dbReference type="GO" id="GO:0008654">
    <property type="term" value="P:phospholipid biosynthetic process"/>
    <property type="evidence" value="ECO:0007669"/>
    <property type="project" value="InterPro"/>
</dbReference>
<reference evidence="2 3" key="1">
    <citation type="journal article" date="2016" name="Nat. Commun.">
        <title>Thousands of microbial genomes shed light on interconnected biogeochemical processes in an aquifer system.</title>
        <authorList>
            <person name="Anantharaman K."/>
            <person name="Brown C.T."/>
            <person name="Hug L.A."/>
            <person name="Sharon I."/>
            <person name="Castelle C.J."/>
            <person name="Probst A.J."/>
            <person name="Thomas B.C."/>
            <person name="Singh A."/>
            <person name="Wilkins M.J."/>
            <person name="Karaoz U."/>
            <person name="Brodie E.L."/>
            <person name="Williams K.H."/>
            <person name="Hubbard S.S."/>
            <person name="Banfield J.F."/>
        </authorList>
    </citation>
    <scope>NUCLEOTIDE SEQUENCE [LARGE SCALE GENOMIC DNA]</scope>
</reference>
<sequence length="220" mass="24159">MGSVEVASTAVKPRTKWLAVLLAPGILTELVRLAAWPTAYLLHKLKITSNQVTGARFLAPLVFYWLAVSDPSLWHYAVAVIAFAYSDAVDGVMSRADFEKKEISDIGAVMDPLADKLLLGSMYVYYYRHFPRLVLMTAGGELIICILALIYISMTGKIAEMRASLWGKYKLALEVATALLMTVYAFAPSSLLSRITIAVGITAFGCLLMSLFTKIKKIIV</sequence>
<dbReference type="GO" id="GO:0016020">
    <property type="term" value="C:membrane"/>
    <property type="evidence" value="ECO:0007669"/>
    <property type="project" value="InterPro"/>
</dbReference>
<protein>
    <recommendedName>
        <fullName evidence="4">CDP-diacylglycerol--glycerol-3-phosphate 3-phosphatidyltransferase</fullName>
    </recommendedName>
</protein>
<dbReference type="EMBL" id="MFEO01000024">
    <property type="protein sequence ID" value="OGE89269.1"/>
    <property type="molecule type" value="Genomic_DNA"/>
</dbReference>
<dbReference type="Pfam" id="PF01066">
    <property type="entry name" value="CDP-OH_P_transf"/>
    <property type="match status" value="1"/>
</dbReference>
<evidence type="ECO:0000313" key="3">
    <source>
        <dbReference type="Proteomes" id="UP000178377"/>
    </source>
</evidence>
<organism evidence="2 3">
    <name type="scientific">Candidatus Doudnabacteria bacterium RIFCSPHIGHO2_01_FULL_50_11</name>
    <dbReference type="NCBI Taxonomy" id="1817828"/>
    <lineage>
        <taxon>Bacteria</taxon>
        <taxon>Candidatus Doudnaibacteriota</taxon>
    </lineage>
</organism>
<dbReference type="InterPro" id="IPR043130">
    <property type="entry name" value="CDP-OH_PTrfase_TM_dom"/>
</dbReference>
<evidence type="ECO:0000313" key="2">
    <source>
        <dbReference type="EMBL" id="OGE89269.1"/>
    </source>
</evidence>
<feature type="transmembrane region" description="Helical" evidence="1">
    <location>
        <begin position="133"/>
        <end position="151"/>
    </location>
</feature>
<feature type="transmembrane region" description="Helical" evidence="1">
    <location>
        <begin position="17"/>
        <end position="35"/>
    </location>
</feature>
<dbReference type="GO" id="GO:0016780">
    <property type="term" value="F:phosphotransferase activity, for other substituted phosphate groups"/>
    <property type="evidence" value="ECO:0007669"/>
    <property type="project" value="InterPro"/>
</dbReference>
<gene>
    <name evidence="2" type="ORF">A2722_01345</name>
</gene>
<dbReference type="Proteomes" id="UP000178377">
    <property type="component" value="Unassembled WGS sequence"/>
</dbReference>
<keyword evidence="1" id="KW-1133">Transmembrane helix</keyword>